<dbReference type="Proteomes" id="UP000050863">
    <property type="component" value="Unassembled WGS sequence"/>
</dbReference>
<dbReference type="InterPro" id="IPR005064">
    <property type="entry name" value="BUG"/>
</dbReference>
<keyword evidence="4" id="KW-1185">Reference proteome</keyword>
<dbReference type="Gene3D" id="3.40.190.10">
    <property type="entry name" value="Periplasmic binding protein-like II"/>
    <property type="match status" value="1"/>
</dbReference>
<comment type="similarity">
    <text evidence="1">Belongs to the UPF0065 (bug) family.</text>
</comment>
<dbReference type="EMBL" id="LLXZ01000046">
    <property type="protein sequence ID" value="KRR11502.1"/>
    <property type="molecule type" value="Genomic_DNA"/>
</dbReference>
<feature type="signal peptide" evidence="2">
    <location>
        <begin position="1"/>
        <end position="22"/>
    </location>
</feature>
<feature type="chain" id="PRO_5006443433" description="ABC transporter substrate-binding protein" evidence="2">
    <location>
        <begin position="23"/>
        <end position="324"/>
    </location>
</feature>
<comment type="caution">
    <text evidence="3">The sequence shown here is derived from an EMBL/GenBank/DDBJ whole genome shotgun (WGS) entry which is preliminary data.</text>
</comment>
<dbReference type="STRING" id="280332.CQ12_22060"/>
<dbReference type="Pfam" id="PF03401">
    <property type="entry name" value="TctC"/>
    <property type="match status" value="1"/>
</dbReference>
<dbReference type="CDD" id="cd13576">
    <property type="entry name" value="PBP2_BugD_Asp"/>
    <property type="match status" value="1"/>
</dbReference>
<dbReference type="PIRSF" id="PIRSF017082">
    <property type="entry name" value="YflP"/>
    <property type="match status" value="1"/>
</dbReference>
<evidence type="ECO:0000256" key="1">
    <source>
        <dbReference type="ARBA" id="ARBA00006987"/>
    </source>
</evidence>
<sequence>MKMRKTAAIALALAMVSSASQAQNYPSRPITLLVPFAAGGATDTVARVTAQSMSKLLGQTIVVENATGAGGTIAATRASRAEPDGYTILIHHIGISTAATLYRKLAYDTKTAFAPIGLVTNAPMTIIGRPDLPPKTLAELVTYIKANGDKMTFGNAGLGAASHLCGMLFMTAVGKEILTVPYKGNAPVMNDLIAKQIDLSCDQTTNTTSPIASKLVKAYAITTKTRLASMPDLPAADESGLKGFEVAAWHGIYAPKGTPDDIIQKLSKTLQEALRDPDLVKRFNDINTEPVPQNEATPEALKAKLISEVDRWAPIIKAAGQFAD</sequence>
<organism evidence="3 4">
    <name type="scientific">Bradyrhizobium jicamae</name>
    <dbReference type="NCBI Taxonomy" id="280332"/>
    <lineage>
        <taxon>Bacteria</taxon>
        <taxon>Pseudomonadati</taxon>
        <taxon>Pseudomonadota</taxon>
        <taxon>Alphaproteobacteria</taxon>
        <taxon>Hyphomicrobiales</taxon>
        <taxon>Nitrobacteraceae</taxon>
        <taxon>Bradyrhizobium</taxon>
    </lineage>
</organism>
<evidence type="ECO:0008006" key="5">
    <source>
        <dbReference type="Google" id="ProtNLM"/>
    </source>
</evidence>
<dbReference type="Gene3D" id="3.40.190.150">
    <property type="entry name" value="Bordetella uptake gene, domain 1"/>
    <property type="match status" value="1"/>
</dbReference>
<accession>A0A0R3LW75</accession>
<evidence type="ECO:0000313" key="3">
    <source>
        <dbReference type="EMBL" id="KRR11502.1"/>
    </source>
</evidence>
<evidence type="ECO:0000313" key="4">
    <source>
        <dbReference type="Proteomes" id="UP000050863"/>
    </source>
</evidence>
<proteinExistence type="inferred from homology"/>
<name>A0A0R3LW75_9BRAD</name>
<dbReference type="AlphaFoldDB" id="A0A0R3LW75"/>
<keyword evidence="2" id="KW-0732">Signal</keyword>
<dbReference type="InterPro" id="IPR042100">
    <property type="entry name" value="Bug_dom1"/>
</dbReference>
<reference evidence="3 4" key="1">
    <citation type="submission" date="2014-03" db="EMBL/GenBank/DDBJ databases">
        <title>Bradyrhizobium valentinum sp. nov., isolated from effective nodules of Lupinus mariae-josephae, a lupine endemic of basic-lime soils in Eastern Spain.</title>
        <authorList>
            <person name="Duran D."/>
            <person name="Rey L."/>
            <person name="Navarro A."/>
            <person name="Busquets A."/>
            <person name="Imperial J."/>
            <person name="Ruiz-Argueso T."/>
        </authorList>
    </citation>
    <scope>NUCLEOTIDE SEQUENCE [LARGE SCALE GENOMIC DNA]</scope>
    <source>
        <strain evidence="3 4">PAC68</strain>
    </source>
</reference>
<dbReference type="PANTHER" id="PTHR42928:SF5">
    <property type="entry name" value="BLR1237 PROTEIN"/>
    <property type="match status" value="1"/>
</dbReference>
<gene>
    <name evidence="3" type="ORF">CQ12_22060</name>
</gene>
<dbReference type="PANTHER" id="PTHR42928">
    <property type="entry name" value="TRICARBOXYLATE-BINDING PROTEIN"/>
    <property type="match status" value="1"/>
</dbReference>
<protein>
    <recommendedName>
        <fullName evidence="5">ABC transporter substrate-binding protein</fullName>
    </recommendedName>
</protein>
<dbReference type="SUPFAM" id="SSF53850">
    <property type="entry name" value="Periplasmic binding protein-like II"/>
    <property type="match status" value="1"/>
</dbReference>
<evidence type="ECO:0000256" key="2">
    <source>
        <dbReference type="SAM" id="SignalP"/>
    </source>
</evidence>